<evidence type="ECO:0000313" key="2">
    <source>
        <dbReference type="Proteomes" id="UP001221142"/>
    </source>
</evidence>
<dbReference type="Proteomes" id="UP001221142">
    <property type="component" value="Unassembled WGS sequence"/>
</dbReference>
<keyword evidence="2" id="KW-1185">Reference proteome</keyword>
<gene>
    <name evidence="1" type="ORF">FB45DRAFT_1130060</name>
</gene>
<sequence>MPNYRSLVSHLLSTVWGNRPHPLLLAIMRQWESKIRSTTGRRLAIVLTRPGLDAVPVAPVVRFPSTAAHFTTPTSSLIDGFWSRGDGRRATVRARGIPVKTTAVPVTGTANSPRLVVRKTLAFEFYLCILWFWDSSLNVDTPHRITRNARNLRVFEAILGDAYWDPGITPFIGGLGESAVPTHAHPLLLTIMHRRESKI</sequence>
<comment type="caution">
    <text evidence="1">The sequence shown here is derived from an EMBL/GenBank/DDBJ whole genome shotgun (WGS) entry which is preliminary data.</text>
</comment>
<dbReference type="AlphaFoldDB" id="A0AAD7FA52"/>
<reference evidence="1" key="1">
    <citation type="submission" date="2023-03" db="EMBL/GenBank/DDBJ databases">
        <title>Massive genome expansion in bonnet fungi (Mycena s.s.) driven by repeated elements and novel gene families across ecological guilds.</title>
        <authorList>
            <consortium name="Lawrence Berkeley National Laboratory"/>
            <person name="Harder C.B."/>
            <person name="Miyauchi S."/>
            <person name="Viragh M."/>
            <person name="Kuo A."/>
            <person name="Thoen E."/>
            <person name="Andreopoulos B."/>
            <person name="Lu D."/>
            <person name="Skrede I."/>
            <person name="Drula E."/>
            <person name="Henrissat B."/>
            <person name="Morin E."/>
            <person name="Kohler A."/>
            <person name="Barry K."/>
            <person name="LaButti K."/>
            <person name="Morin E."/>
            <person name="Salamov A."/>
            <person name="Lipzen A."/>
            <person name="Mereny Z."/>
            <person name="Hegedus B."/>
            <person name="Baldrian P."/>
            <person name="Stursova M."/>
            <person name="Weitz H."/>
            <person name="Taylor A."/>
            <person name="Grigoriev I.V."/>
            <person name="Nagy L.G."/>
            <person name="Martin F."/>
            <person name="Kauserud H."/>
        </authorList>
    </citation>
    <scope>NUCLEOTIDE SEQUENCE</scope>
    <source>
        <strain evidence="1">9284</strain>
    </source>
</reference>
<protein>
    <submittedName>
        <fullName evidence="1">Uncharacterized protein</fullName>
    </submittedName>
</protein>
<accession>A0AAD7FA52</accession>
<evidence type="ECO:0000313" key="1">
    <source>
        <dbReference type="EMBL" id="KAJ7608198.1"/>
    </source>
</evidence>
<proteinExistence type="predicted"/>
<name>A0AAD7FA52_9AGAR</name>
<organism evidence="1 2">
    <name type="scientific">Roridomyces roridus</name>
    <dbReference type="NCBI Taxonomy" id="1738132"/>
    <lineage>
        <taxon>Eukaryota</taxon>
        <taxon>Fungi</taxon>
        <taxon>Dikarya</taxon>
        <taxon>Basidiomycota</taxon>
        <taxon>Agaricomycotina</taxon>
        <taxon>Agaricomycetes</taxon>
        <taxon>Agaricomycetidae</taxon>
        <taxon>Agaricales</taxon>
        <taxon>Marasmiineae</taxon>
        <taxon>Mycenaceae</taxon>
        <taxon>Roridomyces</taxon>
    </lineage>
</organism>
<dbReference type="EMBL" id="JARKIF010000046">
    <property type="protein sequence ID" value="KAJ7608198.1"/>
    <property type="molecule type" value="Genomic_DNA"/>
</dbReference>